<dbReference type="Gene3D" id="2.30.30.1020">
    <property type="entry name" value="CCR4-NOT complex subunit 2/3/5, C-terminal domain"/>
    <property type="match status" value="1"/>
</dbReference>
<feature type="region of interest" description="Disordered" evidence="13">
    <location>
        <begin position="1"/>
        <end position="34"/>
    </location>
</feature>
<evidence type="ECO:0000259" key="16">
    <source>
        <dbReference type="PROSITE" id="PS50011"/>
    </source>
</evidence>
<organism evidence="17">
    <name type="scientific">Ceriodaphnia reticulata</name>
    <dbReference type="NCBI Taxonomy" id="302197"/>
    <lineage>
        <taxon>Eukaryota</taxon>
        <taxon>Metazoa</taxon>
        <taxon>Ecdysozoa</taxon>
        <taxon>Arthropoda</taxon>
        <taxon>Crustacea</taxon>
        <taxon>Branchiopoda</taxon>
        <taxon>Diplostraca</taxon>
        <taxon>Cladocera</taxon>
        <taxon>Anomopoda</taxon>
        <taxon>Daphniidae</taxon>
        <taxon>Ceriodaphnia</taxon>
    </lineage>
</organism>
<dbReference type="InterPro" id="IPR000980">
    <property type="entry name" value="SH2"/>
</dbReference>
<dbReference type="InterPro" id="IPR001452">
    <property type="entry name" value="SH3_domain"/>
</dbReference>
<dbReference type="SMART" id="SM00219">
    <property type="entry name" value="TyrKc"/>
    <property type="match status" value="1"/>
</dbReference>
<dbReference type="PROSITE" id="PS50002">
    <property type="entry name" value="SH3"/>
    <property type="match status" value="1"/>
</dbReference>
<evidence type="ECO:0000256" key="13">
    <source>
        <dbReference type="SAM" id="MobiDB-lite"/>
    </source>
</evidence>
<feature type="compositionally biased region" description="Polar residues" evidence="13">
    <location>
        <begin position="475"/>
        <end position="486"/>
    </location>
</feature>
<evidence type="ECO:0000256" key="2">
    <source>
        <dbReference type="ARBA" id="ARBA00022679"/>
    </source>
</evidence>
<dbReference type="FunFam" id="2.30.30.1020:FF:000005">
    <property type="entry name" value="Regena, isoform C"/>
    <property type="match status" value="1"/>
</dbReference>
<dbReference type="GO" id="GO:0005524">
    <property type="term" value="F:ATP binding"/>
    <property type="evidence" value="ECO:0007669"/>
    <property type="project" value="UniProtKB-UniRule"/>
</dbReference>
<dbReference type="SMART" id="SM00252">
    <property type="entry name" value="SH2"/>
    <property type="match status" value="1"/>
</dbReference>
<sequence>MSHLSIQQPPRNLPVTGPTTGGQLTSPNRSGGNIIPQMGNNQRIGVLGQRAVGDKRPSIGGYGQSMISGSYFNLPASAPSGLGPAGLAGVRGAFQGLAHGQGAQSQGVQGLQMPFGMPLGMDGSLAPPSLDLSEFPSLTNRSMGPNENGGSSSLTGRSNYVGIIKTPASETTEFTMSNEDFPALPGTQNNDNNTSTGSGAETSKVSNTSTSSSSVSNTNLNHSKRGLQISADGKVTNIPNNMVADQFGMAGLLTFIRVAESDSNLVSLALGSDLTTLGLNLNSPEPLYNNFGGPWAENPCRPQDIDFHVPPEYLTNAVIRDKLAPVKLNRYQEDLLFYLFYTNVGDTMQLAASLELYNRDWRYHKEERLWITRVPGMPLMEKTGTYERGTYYCFDPNNWRKVAKEMFVEYERLEDRPRDLQMPAMDQNSRKGDGRKVSGNGDSGLPSIQRNDIQYPGGGSSRPSQDIIRHPQSPMRPTNSTSPNGLISSGPRMLIALYDYNAREISDMSFRKGDRMELLDDSWFFGHISRKEAEKLLLSQDLPRGAFLIRFAEHIPGGFSLTMRDYEVERGPHIKHYKIKCLDQGGYYVTTRQTFTTLPELVSAYMREANGLCHTLTVACPKLRPTIWDLSPQTRDKWEIDRSELEFIRKLGSGNFGEVWYGKWRHAYDVAIKTVKAGNMSSSDFLQEASIMKKFRHPNLVALYAVCSKEEPIFIVTEYMNKGSLLDLLRRDEGKALSFMELVYIGAQVASGMSYLESRQLIHRDLAARNVLVSDGCVAKICDFGLARLIKDNEYCPTAGTRFPVKWTAPEAALCGRFSIKSDVWSFGVLLMELFTYGQVPYPGMHNREVIENVEKGYRMPKPVNNALPDALYRLILSCWEAEPDKRPTFEFLHHFLEDFNITSEVPYREVND</sequence>
<dbReference type="GO" id="GO:2000036">
    <property type="term" value="P:regulation of stem cell population maintenance"/>
    <property type="evidence" value="ECO:0007669"/>
    <property type="project" value="UniProtKB-ARBA"/>
</dbReference>
<feature type="compositionally biased region" description="Polar residues" evidence="13">
    <location>
        <begin position="17"/>
        <end position="31"/>
    </location>
</feature>
<dbReference type="InterPro" id="IPR008266">
    <property type="entry name" value="Tyr_kinase_AS"/>
</dbReference>
<protein>
    <recommendedName>
        <fullName evidence="12">Tyrosine-protein kinase</fullName>
        <ecNumber evidence="12">2.7.10.2</ecNumber>
    </recommendedName>
</protein>
<dbReference type="InterPro" id="IPR038635">
    <property type="entry name" value="CCR4-NOT_su2/3/5_C_sf"/>
</dbReference>
<feature type="compositionally biased region" description="Polar residues" evidence="13">
    <location>
        <begin position="136"/>
        <end position="158"/>
    </location>
</feature>
<dbReference type="SUPFAM" id="SSF56112">
    <property type="entry name" value="Protein kinase-like (PK-like)"/>
    <property type="match status" value="1"/>
</dbReference>
<dbReference type="Pfam" id="PF00017">
    <property type="entry name" value="SH2"/>
    <property type="match status" value="1"/>
</dbReference>
<keyword evidence="7 12" id="KW-0829">Tyrosine-protein kinase</keyword>
<feature type="compositionally biased region" description="Polar residues" evidence="13">
    <location>
        <begin position="1"/>
        <end position="10"/>
    </location>
</feature>
<name>A0A4Y7LU89_9CRUS</name>
<keyword evidence="2 12" id="KW-0808">Transferase</keyword>
<dbReference type="GO" id="GO:0006355">
    <property type="term" value="P:regulation of DNA-templated transcription"/>
    <property type="evidence" value="ECO:0007669"/>
    <property type="project" value="InterPro"/>
</dbReference>
<dbReference type="PROSITE" id="PS00107">
    <property type="entry name" value="PROTEIN_KINASE_ATP"/>
    <property type="match status" value="1"/>
</dbReference>
<dbReference type="CDD" id="cd09933">
    <property type="entry name" value="SH2_Src_family"/>
    <property type="match status" value="1"/>
</dbReference>
<evidence type="ECO:0000256" key="3">
    <source>
        <dbReference type="ARBA" id="ARBA00022741"/>
    </source>
</evidence>
<dbReference type="Gene3D" id="3.30.505.10">
    <property type="entry name" value="SH2 domain"/>
    <property type="match status" value="1"/>
</dbReference>
<dbReference type="GO" id="GO:0048468">
    <property type="term" value="P:cell development"/>
    <property type="evidence" value="ECO:0007669"/>
    <property type="project" value="UniProtKB-ARBA"/>
</dbReference>
<dbReference type="FunFam" id="3.30.200.20:FF:000053">
    <property type="entry name" value="Tyrosine-protein kinase"/>
    <property type="match status" value="1"/>
</dbReference>
<dbReference type="InterPro" id="IPR036028">
    <property type="entry name" value="SH3-like_dom_sf"/>
</dbReference>
<evidence type="ECO:0000256" key="10">
    <source>
        <dbReference type="PROSITE-ProRule" id="PRU00192"/>
    </source>
</evidence>
<dbReference type="PRINTS" id="PR00401">
    <property type="entry name" value="SH2DOMAIN"/>
</dbReference>
<dbReference type="Pfam" id="PF07714">
    <property type="entry name" value="PK_Tyr_Ser-Thr"/>
    <property type="match status" value="1"/>
</dbReference>
<feature type="compositionally biased region" description="Low complexity" evidence="13">
    <location>
        <begin position="202"/>
        <end position="221"/>
    </location>
</feature>
<dbReference type="GO" id="GO:0007435">
    <property type="term" value="P:salivary gland morphogenesis"/>
    <property type="evidence" value="ECO:0007669"/>
    <property type="project" value="UniProtKB-ARBA"/>
</dbReference>
<evidence type="ECO:0000313" key="17">
    <source>
        <dbReference type="EMBL" id="SVE72940.1"/>
    </source>
</evidence>
<feature type="domain" description="SH2" evidence="14">
    <location>
        <begin position="523"/>
        <end position="620"/>
    </location>
</feature>
<evidence type="ECO:0000256" key="12">
    <source>
        <dbReference type="RuleBase" id="RU362096"/>
    </source>
</evidence>
<dbReference type="GO" id="GO:0002009">
    <property type="term" value="P:morphogenesis of an epithelium"/>
    <property type="evidence" value="ECO:0007669"/>
    <property type="project" value="UniProtKB-ARBA"/>
</dbReference>
<feature type="domain" description="SH3" evidence="15">
    <location>
        <begin position="489"/>
        <end position="557"/>
    </location>
</feature>
<dbReference type="Pfam" id="PF04153">
    <property type="entry name" value="NOT2_3_5_C"/>
    <property type="match status" value="1"/>
</dbReference>
<proteinExistence type="evidence at transcript level"/>
<dbReference type="InterPro" id="IPR020635">
    <property type="entry name" value="Tyr_kinase_cat_dom"/>
</dbReference>
<dbReference type="PANTHER" id="PTHR24418">
    <property type="entry name" value="TYROSINE-PROTEIN KINASE"/>
    <property type="match status" value="1"/>
</dbReference>
<evidence type="ECO:0000256" key="11">
    <source>
        <dbReference type="PROSITE-ProRule" id="PRU10141"/>
    </source>
</evidence>
<dbReference type="InterPro" id="IPR011009">
    <property type="entry name" value="Kinase-like_dom_sf"/>
</dbReference>
<dbReference type="Gene3D" id="1.10.510.10">
    <property type="entry name" value="Transferase(Phosphotransferase) domain 1"/>
    <property type="match status" value="1"/>
</dbReference>
<feature type="compositionally biased region" description="Polar residues" evidence="13">
    <location>
        <begin position="186"/>
        <end position="201"/>
    </location>
</feature>
<evidence type="ECO:0000256" key="8">
    <source>
        <dbReference type="ARBA" id="ARBA00051245"/>
    </source>
</evidence>
<dbReference type="EC" id="2.7.10.2" evidence="12"/>
<dbReference type="Gene3D" id="2.30.30.40">
    <property type="entry name" value="SH3 Domains"/>
    <property type="match status" value="1"/>
</dbReference>
<evidence type="ECO:0000256" key="1">
    <source>
        <dbReference type="ARBA" id="ARBA00022443"/>
    </source>
</evidence>
<feature type="region of interest" description="Disordered" evidence="13">
    <location>
        <begin position="171"/>
        <end position="228"/>
    </location>
</feature>
<dbReference type="PROSITE" id="PS50001">
    <property type="entry name" value="SH2"/>
    <property type="match status" value="1"/>
</dbReference>
<feature type="region of interest" description="Disordered" evidence="13">
    <location>
        <begin position="418"/>
        <end position="486"/>
    </location>
</feature>
<evidence type="ECO:0000256" key="5">
    <source>
        <dbReference type="ARBA" id="ARBA00022840"/>
    </source>
</evidence>
<evidence type="ECO:0000256" key="6">
    <source>
        <dbReference type="ARBA" id="ARBA00022999"/>
    </source>
</evidence>
<dbReference type="AlphaFoldDB" id="A0A4Y7LU89"/>
<reference evidence="17" key="1">
    <citation type="submission" date="2018-08" db="EMBL/GenBank/DDBJ databases">
        <authorList>
            <person name="Cornetti L."/>
        </authorList>
    </citation>
    <scope>NUCLEOTIDE SEQUENCE</scope>
    <source>
        <strain evidence="17">OM-SAIQ-clone2</strain>
    </source>
</reference>
<keyword evidence="6 9" id="KW-0727">SH2 domain</keyword>
<dbReference type="InterPro" id="IPR036860">
    <property type="entry name" value="SH2_dom_sf"/>
</dbReference>
<dbReference type="InterPro" id="IPR017441">
    <property type="entry name" value="Protein_kinase_ATP_BS"/>
</dbReference>
<feature type="domain" description="Protein kinase" evidence="16">
    <location>
        <begin position="645"/>
        <end position="897"/>
    </location>
</feature>
<dbReference type="GO" id="GO:0030036">
    <property type="term" value="P:actin cytoskeleton organization"/>
    <property type="evidence" value="ECO:0007669"/>
    <property type="project" value="UniProtKB-ARBA"/>
</dbReference>
<evidence type="ECO:0000259" key="15">
    <source>
        <dbReference type="PROSITE" id="PS50002"/>
    </source>
</evidence>
<dbReference type="FunFam" id="1.10.510.10:FF:002442">
    <property type="entry name" value="Uncharacterized protein"/>
    <property type="match status" value="1"/>
</dbReference>
<dbReference type="InterPro" id="IPR000719">
    <property type="entry name" value="Prot_kinase_dom"/>
</dbReference>
<evidence type="ECO:0000256" key="7">
    <source>
        <dbReference type="ARBA" id="ARBA00023137"/>
    </source>
</evidence>
<comment type="catalytic activity">
    <reaction evidence="8 12">
        <text>L-tyrosyl-[protein] + ATP = O-phospho-L-tyrosyl-[protein] + ADP + H(+)</text>
        <dbReference type="Rhea" id="RHEA:10596"/>
        <dbReference type="Rhea" id="RHEA-COMP:10136"/>
        <dbReference type="Rhea" id="RHEA-COMP:20101"/>
        <dbReference type="ChEBI" id="CHEBI:15378"/>
        <dbReference type="ChEBI" id="CHEBI:30616"/>
        <dbReference type="ChEBI" id="CHEBI:46858"/>
        <dbReference type="ChEBI" id="CHEBI:61978"/>
        <dbReference type="ChEBI" id="CHEBI:456216"/>
        <dbReference type="EC" id="2.7.10.2"/>
    </reaction>
</comment>
<feature type="binding site" evidence="11">
    <location>
        <position position="673"/>
    </location>
    <ligand>
        <name>ATP</name>
        <dbReference type="ChEBI" id="CHEBI:30616"/>
    </ligand>
</feature>
<dbReference type="PROSITE" id="PS50011">
    <property type="entry name" value="PROTEIN_KINASE_DOM"/>
    <property type="match status" value="1"/>
</dbReference>
<dbReference type="GO" id="GO:0004715">
    <property type="term" value="F:non-membrane spanning protein tyrosine kinase activity"/>
    <property type="evidence" value="ECO:0007669"/>
    <property type="project" value="UniProtKB-EC"/>
</dbReference>
<keyword evidence="1 10" id="KW-0728">SH3 domain</keyword>
<feature type="region of interest" description="Disordered" evidence="13">
    <location>
        <begin position="126"/>
        <end position="158"/>
    </location>
</feature>
<dbReference type="PROSITE" id="PS00109">
    <property type="entry name" value="PROTEIN_KINASE_TYR"/>
    <property type="match status" value="1"/>
</dbReference>
<dbReference type="CDD" id="cd05034">
    <property type="entry name" value="PTKc_Src_like"/>
    <property type="match status" value="1"/>
</dbReference>
<dbReference type="EMBL" id="LR003321">
    <property type="protein sequence ID" value="SVE72940.1"/>
    <property type="molecule type" value="mRNA"/>
</dbReference>
<dbReference type="SUPFAM" id="SSF55550">
    <property type="entry name" value="SH2 domain"/>
    <property type="match status" value="1"/>
</dbReference>
<dbReference type="SUPFAM" id="SSF50044">
    <property type="entry name" value="SH3-domain"/>
    <property type="match status" value="1"/>
</dbReference>
<gene>
    <name evidence="17" type="primary">EOG090X06CC</name>
</gene>
<dbReference type="InterPro" id="IPR001245">
    <property type="entry name" value="Ser-Thr/Tyr_kinase_cat_dom"/>
</dbReference>
<dbReference type="InterPro" id="IPR050198">
    <property type="entry name" value="Non-receptor_tyrosine_kinases"/>
</dbReference>
<keyword evidence="3 11" id="KW-0547">Nucleotide-binding</keyword>
<accession>A0A4Y7LU89</accession>
<evidence type="ECO:0000259" key="14">
    <source>
        <dbReference type="PROSITE" id="PS50001"/>
    </source>
</evidence>
<dbReference type="Gene3D" id="3.30.200.20">
    <property type="entry name" value="Phosphorylase Kinase, domain 1"/>
    <property type="match status" value="1"/>
</dbReference>
<keyword evidence="4 12" id="KW-0418">Kinase</keyword>
<evidence type="ECO:0000256" key="4">
    <source>
        <dbReference type="ARBA" id="ARBA00022777"/>
    </source>
</evidence>
<dbReference type="PRINTS" id="PR00109">
    <property type="entry name" value="TYRKINASE"/>
</dbReference>
<evidence type="ECO:0000256" key="9">
    <source>
        <dbReference type="PROSITE-ProRule" id="PRU00191"/>
    </source>
</evidence>
<keyword evidence="5 11" id="KW-0067">ATP-binding</keyword>
<comment type="similarity">
    <text evidence="12">Belongs to the protein kinase superfamily. Tyr protein kinase family.</text>
</comment>
<dbReference type="InterPro" id="IPR007282">
    <property type="entry name" value="NOT2/3/5_C"/>
</dbReference>